<reference evidence="2 3" key="1">
    <citation type="submission" date="2023-11" db="EMBL/GenBank/DDBJ databases">
        <title>Unpublished Manusciprt.</title>
        <authorList>
            <person name="Saticioglu I.B."/>
            <person name="Ay H."/>
            <person name="Ajmi N."/>
            <person name="Altun S."/>
            <person name="Duman M."/>
        </authorList>
    </citation>
    <scope>NUCLEOTIDE SEQUENCE [LARGE SCALE GENOMIC DNA]</scope>
    <source>
        <strain evidence="2 3">Fl-318</strain>
    </source>
</reference>
<dbReference type="PROSITE" id="PS51781">
    <property type="entry name" value="SH3B"/>
    <property type="match status" value="1"/>
</dbReference>
<organism evidence="2 3">
    <name type="scientific">Flavobacterium cupriresistens</name>
    <dbReference type="NCBI Taxonomy" id="2893885"/>
    <lineage>
        <taxon>Bacteria</taxon>
        <taxon>Pseudomonadati</taxon>
        <taxon>Bacteroidota</taxon>
        <taxon>Flavobacteriia</taxon>
        <taxon>Flavobacteriales</taxon>
        <taxon>Flavobacteriaceae</taxon>
        <taxon>Flavobacterium</taxon>
    </lineage>
</organism>
<evidence type="ECO:0000313" key="2">
    <source>
        <dbReference type="EMBL" id="MDX6188883.1"/>
    </source>
</evidence>
<dbReference type="InterPro" id="IPR019262">
    <property type="entry name" value="DUF2272"/>
</dbReference>
<sequence length="290" mass="33194">MSFKEKLISIAKEEWKFFGMQEILRYEKDNHGNPRPVFKEIGHSETENGYYQRVGKYWKTGVNKNLDGRNDDQPWSAAFISYIMKIAGAENHFLYSAQHSVYIRKAITAKQNNNGTYGFWGYRLTDYKPETGDLICYVREDSVGRINYDSNDSNYPSHCDLVVEKTGNILKVIGGNVENSVSVKHVQIDNNGFLIDTSKPWFVILKNKIADTNTIDIIPPANAKNYLVTGDNVRIRKTPERLDNNKVGLLFKGDTVNYIETSPNQEWAKIKFGEITGWTSKQYLVPIEVS</sequence>
<protein>
    <submittedName>
        <fullName evidence="2">DUF2272 domain-containing protein</fullName>
    </submittedName>
</protein>
<gene>
    <name evidence="2" type="ORF">SGQ83_05945</name>
</gene>
<dbReference type="Proteomes" id="UP001273350">
    <property type="component" value="Unassembled WGS sequence"/>
</dbReference>
<name>A0ABU4RA63_9FLAO</name>
<keyword evidence="3" id="KW-1185">Reference proteome</keyword>
<accession>A0ABU4RA63</accession>
<dbReference type="Pfam" id="PF08239">
    <property type="entry name" value="SH3_3"/>
    <property type="match status" value="1"/>
</dbReference>
<evidence type="ECO:0000259" key="1">
    <source>
        <dbReference type="PROSITE" id="PS51781"/>
    </source>
</evidence>
<dbReference type="RefSeq" id="WP_230004620.1">
    <property type="nucleotide sequence ID" value="NZ_CP087134.1"/>
</dbReference>
<dbReference type="InterPro" id="IPR003646">
    <property type="entry name" value="SH3-like_bac-type"/>
</dbReference>
<dbReference type="Pfam" id="PF10030">
    <property type="entry name" value="DUF2272"/>
    <property type="match status" value="1"/>
</dbReference>
<evidence type="ECO:0000313" key="3">
    <source>
        <dbReference type="Proteomes" id="UP001273350"/>
    </source>
</evidence>
<feature type="domain" description="SH3b" evidence="1">
    <location>
        <begin position="223"/>
        <end position="288"/>
    </location>
</feature>
<dbReference type="Gene3D" id="2.30.30.40">
    <property type="entry name" value="SH3 Domains"/>
    <property type="match status" value="1"/>
</dbReference>
<dbReference type="EMBL" id="JAWXVI010000003">
    <property type="protein sequence ID" value="MDX6188883.1"/>
    <property type="molecule type" value="Genomic_DNA"/>
</dbReference>
<proteinExistence type="predicted"/>
<dbReference type="SMART" id="SM00287">
    <property type="entry name" value="SH3b"/>
    <property type="match status" value="1"/>
</dbReference>
<comment type="caution">
    <text evidence="2">The sequence shown here is derived from an EMBL/GenBank/DDBJ whole genome shotgun (WGS) entry which is preliminary data.</text>
</comment>